<dbReference type="EMBL" id="LQYT01000015">
    <property type="protein sequence ID" value="KYD22008.1"/>
    <property type="molecule type" value="Genomic_DNA"/>
</dbReference>
<dbReference type="RefSeq" id="WP_061568180.1">
    <property type="nucleotide sequence ID" value="NZ_LQYT01000015.1"/>
</dbReference>
<proteinExistence type="predicted"/>
<accession>A0A150MC72</accession>
<sequence>MKINSSYPYPVLCKENDDYKLSRFDTEIYVETFFDELKIHGKFQLEDQVIQELLDNQKCAFAVHVECPQTCFRKLYKGTENVLEITIPQNQLLGKVTINSFIIATEPINNYSNEQLNDWYQGVPLSFEKGHIMAVGKTVEISLFEDDKDMLNLPSIVTISKNLKKEYMDVEIHYDNILIYLPEYEYNQYAYNANSSLKFTILSNVILPCLVYVFSKIQENKNELEGYNWYKVMEKIFHDNNMRLEDVGTDSLSALKAAQLILRKPIKKSFEEIESLFRTGE</sequence>
<gene>
    <name evidence="1" type="ORF">B4135_1513</name>
</gene>
<organism evidence="1 2">
    <name type="scientific">Caldibacillus debilis</name>
    <dbReference type="NCBI Taxonomy" id="301148"/>
    <lineage>
        <taxon>Bacteria</taxon>
        <taxon>Bacillati</taxon>
        <taxon>Bacillota</taxon>
        <taxon>Bacilli</taxon>
        <taxon>Bacillales</taxon>
        <taxon>Bacillaceae</taxon>
        <taxon>Caldibacillus</taxon>
    </lineage>
</organism>
<dbReference type="STRING" id="301148.B4135_1513"/>
<dbReference type="PATRIC" id="fig|301148.3.peg.991"/>
<protein>
    <submittedName>
        <fullName evidence="1">Uncharacterized protein</fullName>
    </submittedName>
</protein>
<dbReference type="Proteomes" id="UP000075683">
    <property type="component" value="Unassembled WGS sequence"/>
</dbReference>
<name>A0A150MC72_9BACI</name>
<dbReference type="AlphaFoldDB" id="A0A150MC72"/>
<reference evidence="1 2" key="1">
    <citation type="submission" date="2016-01" db="EMBL/GenBank/DDBJ databases">
        <title>Draft Genome Sequences of Seven Thermophilic Sporeformers Isolated from Foods.</title>
        <authorList>
            <person name="Berendsen E.M."/>
            <person name="Wells-Bennik M.H."/>
            <person name="Krawcyk A.O."/>
            <person name="De Jong A."/>
            <person name="Holsappel S."/>
            <person name="Eijlander R.T."/>
            <person name="Kuipers O.P."/>
        </authorList>
    </citation>
    <scope>NUCLEOTIDE SEQUENCE [LARGE SCALE GENOMIC DNA]</scope>
    <source>
        <strain evidence="1 2">B4135</strain>
    </source>
</reference>
<evidence type="ECO:0000313" key="1">
    <source>
        <dbReference type="EMBL" id="KYD22008.1"/>
    </source>
</evidence>
<evidence type="ECO:0000313" key="2">
    <source>
        <dbReference type="Proteomes" id="UP000075683"/>
    </source>
</evidence>
<comment type="caution">
    <text evidence="1">The sequence shown here is derived from an EMBL/GenBank/DDBJ whole genome shotgun (WGS) entry which is preliminary data.</text>
</comment>
<dbReference type="OrthoDB" id="2339732at2"/>